<name>A0A1I7NLH0_9HYPH</name>
<feature type="compositionally biased region" description="Acidic residues" evidence="1">
    <location>
        <begin position="48"/>
        <end position="57"/>
    </location>
</feature>
<keyword evidence="3" id="KW-1185">Reference proteome</keyword>
<gene>
    <name evidence="2" type="ORF">SAMN05216456_2153</name>
</gene>
<feature type="region of interest" description="Disordered" evidence="1">
    <location>
        <begin position="1"/>
        <end position="57"/>
    </location>
</feature>
<evidence type="ECO:0000256" key="1">
    <source>
        <dbReference type="SAM" id="MobiDB-lite"/>
    </source>
</evidence>
<evidence type="ECO:0000313" key="2">
    <source>
        <dbReference type="EMBL" id="SFV35459.1"/>
    </source>
</evidence>
<organism evidence="2 3">
    <name type="scientific">Devosia crocina</name>
    <dbReference type="NCBI Taxonomy" id="429728"/>
    <lineage>
        <taxon>Bacteria</taxon>
        <taxon>Pseudomonadati</taxon>
        <taxon>Pseudomonadota</taxon>
        <taxon>Alphaproteobacteria</taxon>
        <taxon>Hyphomicrobiales</taxon>
        <taxon>Devosiaceae</taxon>
        <taxon>Devosia</taxon>
    </lineage>
</organism>
<proteinExistence type="predicted"/>
<protein>
    <submittedName>
        <fullName evidence="2">Uncharacterized protein</fullName>
    </submittedName>
</protein>
<dbReference type="EMBL" id="FPCK01000002">
    <property type="protein sequence ID" value="SFV35459.1"/>
    <property type="molecule type" value="Genomic_DNA"/>
</dbReference>
<reference evidence="2 3" key="1">
    <citation type="submission" date="2016-10" db="EMBL/GenBank/DDBJ databases">
        <authorList>
            <person name="de Groot N.N."/>
        </authorList>
    </citation>
    <scope>NUCLEOTIDE SEQUENCE [LARGE SCALE GENOMIC DNA]</scope>
    <source>
        <strain evidence="2 3">IPL20</strain>
    </source>
</reference>
<sequence length="57" mass="6067">MTEPNKHGSTEQKPDSKKPDISPAGPHAEERLTDREKTPGTGSLPDAQDAETDVGPD</sequence>
<feature type="compositionally biased region" description="Basic and acidic residues" evidence="1">
    <location>
        <begin position="27"/>
        <end position="38"/>
    </location>
</feature>
<accession>A0A1I7NLH0</accession>
<feature type="compositionally biased region" description="Basic and acidic residues" evidence="1">
    <location>
        <begin position="1"/>
        <end position="20"/>
    </location>
</feature>
<dbReference type="AlphaFoldDB" id="A0A1I7NLH0"/>
<evidence type="ECO:0000313" key="3">
    <source>
        <dbReference type="Proteomes" id="UP000199074"/>
    </source>
</evidence>
<dbReference type="STRING" id="429728.SAMN05216456_2153"/>
<dbReference type="Proteomes" id="UP000199074">
    <property type="component" value="Unassembled WGS sequence"/>
</dbReference>